<dbReference type="InterPro" id="IPR033413">
    <property type="entry name" value="DUF5117"/>
</dbReference>
<evidence type="ECO:0000259" key="4">
    <source>
        <dbReference type="Pfam" id="PF17148"/>
    </source>
</evidence>
<comment type="caution">
    <text evidence="5">The sequence shown here is derived from an EMBL/GenBank/DDBJ whole genome shotgun (WGS) entry which is preliminary data.</text>
</comment>
<dbReference type="GO" id="GO:0008237">
    <property type="term" value="F:metallopeptidase activity"/>
    <property type="evidence" value="ECO:0007669"/>
    <property type="project" value="UniProtKB-KW"/>
</dbReference>
<dbReference type="InterPro" id="IPR032534">
    <property type="entry name" value="EcxA_zinc-bd"/>
</dbReference>
<evidence type="ECO:0000259" key="3">
    <source>
        <dbReference type="Pfam" id="PF16313"/>
    </source>
</evidence>
<sequence>MKINYIYLAFVLAFSTNFIIAEDDAAPVKVEADNKTAEVKEESADKEENKGKDKKKKPETVAEFIEEEELKQIDGFLTLLHDEEKDKYYLVLESSELNKEFIYFPYLLNGPQAAGAGGGAIGDAAILEFRTFKDGLGLYKKNTKFKFDETNKISQSKIKNIIDAFIGKFEVVIKEEEKYLISADSIFLSEMLTGITPNIPKEYAEYIDLIVGKLDKGKTYVEKVKNYNKNTTVDTKYSFFNPRPKPASIDAVTDPRYTYISVRHLFVEMPDDDFKPRVADQRVGYFSSKITDLSSYEYVTAVDVINRWRLEKKDPSAELSEPVKPIVYWVENSTPAEIVPFVVKGIEAWNEAFEKAGFKNAVVAKIQPDDAEWDAGDVEYNVVRWASTPEAQYSGYGPSIANPRTGEMIAADIVQEFGAIKSGYRLRKIWGYEEGNDPLEQWIVSLTMHEVGHTLGLRHNFKSSWLYDADDIHDTSVTGKNHIGSVMDYDPINIAPNGVDQGNFFPYGAGIYDKWAIQFGYTPDLNDEERANLLSQSIVDGNKYGTDGQAMSSPGRNIDPRVKRYDLSSDPVTYASQRVDTLNAKIEELPSIFLNDDGTTTEMTAAFYSLNREKGRFIEGASRIIGGVYSNRVANNQLDEVTPFIAVEYTDQKRAMNLIINKLLANDAFVFNEEILKLLQREKRAAYSPQSSGNGDPQVHEMVLRMQGTVLRHVLHPTVMTRLVDSAQYGNSYLPDEVLSDLHNGIFVQREVPTTFKMNLQSSYVDELLEALESNKYDEVSKAAIFNAINKIRAFTKSSYGDQAVKNHFKYLNWKIQNYLED</sequence>
<feature type="signal peptide" evidence="2">
    <location>
        <begin position="1"/>
        <end position="21"/>
    </location>
</feature>
<dbReference type="SUPFAM" id="SSF55486">
    <property type="entry name" value="Metalloproteases ('zincins'), catalytic domain"/>
    <property type="match status" value="1"/>
</dbReference>
<keyword evidence="5" id="KW-0482">Metalloprotease</keyword>
<dbReference type="InterPro" id="IPR024079">
    <property type="entry name" value="MetalloPept_cat_dom_sf"/>
</dbReference>
<dbReference type="Gene3D" id="3.40.390.10">
    <property type="entry name" value="Collagenase (Catalytic Domain)"/>
    <property type="match status" value="1"/>
</dbReference>
<keyword evidence="5" id="KW-0645">Protease</keyword>
<accession>A0A838YWY8</accession>
<dbReference type="CDD" id="cd04276">
    <property type="entry name" value="ZnMc_MMP_like_2"/>
    <property type="match status" value="1"/>
</dbReference>
<proteinExistence type="predicted"/>
<organism evidence="5 6">
    <name type="scientific">SAR86 cluster bacterium</name>
    <dbReference type="NCBI Taxonomy" id="2030880"/>
    <lineage>
        <taxon>Bacteria</taxon>
        <taxon>Pseudomonadati</taxon>
        <taxon>Pseudomonadota</taxon>
        <taxon>Gammaproteobacteria</taxon>
        <taxon>SAR86 cluster</taxon>
    </lineage>
</organism>
<feature type="domain" description="EcxA zinc-binding" evidence="3">
    <location>
        <begin position="441"/>
        <end position="749"/>
    </location>
</feature>
<feature type="chain" id="PRO_5032878836" evidence="2">
    <location>
        <begin position="22"/>
        <end position="822"/>
    </location>
</feature>
<protein>
    <submittedName>
        <fullName evidence="5">Zinc-dependent metalloprotease</fullName>
    </submittedName>
</protein>
<keyword evidence="2" id="KW-0732">Signal</keyword>
<dbReference type="EMBL" id="JACETM010000009">
    <property type="protein sequence ID" value="MBA4723885.1"/>
    <property type="molecule type" value="Genomic_DNA"/>
</dbReference>
<dbReference type="Pfam" id="PF16313">
    <property type="entry name" value="DUF4953"/>
    <property type="match status" value="1"/>
</dbReference>
<dbReference type="AlphaFoldDB" id="A0A838YWY8"/>
<evidence type="ECO:0000313" key="5">
    <source>
        <dbReference type="EMBL" id="MBA4723885.1"/>
    </source>
</evidence>
<keyword evidence="5" id="KW-0378">Hydrolase</keyword>
<reference evidence="5 6" key="1">
    <citation type="submission" date="2020-06" db="EMBL/GenBank/DDBJ databases">
        <title>Dysbiosis in marine aquaculture revealed through microbiome analysis: reverse ecology for environmental sustainability.</title>
        <authorList>
            <person name="Haro-Moreno J.M."/>
            <person name="Coutinho F.H."/>
            <person name="Zaragoza-Solas A."/>
            <person name="Picazo A."/>
            <person name="Almagro-Moreno S."/>
            <person name="Lopez-Perez M."/>
        </authorList>
    </citation>
    <scope>NUCLEOTIDE SEQUENCE [LARGE SCALE GENOMIC DNA]</scope>
    <source>
        <strain evidence="5">MCMED-G42</strain>
    </source>
</reference>
<evidence type="ECO:0000313" key="6">
    <source>
        <dbReference type="Proteomes" id="UP000585327"/>
    </source>
</evidence>
<feature type="region of interest" description="Disordered" evidence="1">
    <location>
        <begin position="32"/>
        <end position="59"/>
    </location>
</feature>
<dbReference type="PANTHER" id="PTHR38478">
    <property type="entry name" value="PEPTIDASE M1A AND M12B"/>
    <property type="match status" value="1"/>
</dbReference>
<dbReference type="Pfam" id="PF17148">
    <property type="entry name" value="DUF5117"/>
    <property type="match status" value="1"/>
</dbReference>
<feature type="domain" description="DUF5117" evidence="4">
    <location>
        <begin position="124"/>
        <end position="313"/>
    </location>
</feature>
<gene>
    <name evidence="5" type="ORF">H2021_01585</name>
</gene>
<evidence type="ECO:0000256" key="2">
    <source>
        <dbReference type="SAM" id="SignalP"/>
    </source>
</evidence>
<dbReference type="InterPro" id="IPR034032">
    <property type="entry name" value="Zn_MMP-like_bac"/>
</dbReference>
<dbReference type="Proteomes" id="UP000585327">
    <property type="component" value="Unassembled WGS sequence"/>
</dbReference>
<evidence type="ECO:0000256" key="1">
    <source>
        <dbReference type="SAM" id="MobiDB-lite"/>
    </source>
</evidence>
<dbReference type="PANTHER" id="PTHR38478:SF1">
    <property type="entry name" value="ZINC DEPENDENT METALLOPROTEASE DOMAIN LIPOPROTEIN"/>
    <property type="match status" value="1"/>
</dbReference>
<name>A0A838YWY8_9GAMM</name>
<dbReference type="GO" id="GO:0006508">
    <property type="term" value="P:proteolysis"/>
    <property type="evidence" value="ECO:0007669"/>
    <property type="project" value="UniProtKB-KW"/>
</dbReference>